<comment type="caution">
    <text evidence="1">The sequence shown here is derived from an EMBL/GenBank/DDBJ whole genome shotgun (WGS) entry which is preliminary data.</text>
</comment>
<evidence type="ECO:0000313" key="1">
    <source>
        <dbReference type="EMBL" id="RIA80292.1"/>
    </source>
</evidence>
<dbReference type="OrthoDB" id="2406079at2759"/>
<evidence type="ECO:0000313" key="2">
    <source>
        <dbReference type="Proteomes" id="UP000265703"/>
    </source>
</evidence>
<dbReference type="AlphaFoldDB" id="A0A397S473"/>
<sequence length="213" mass="24137">MLDILEYPATSKEGIAYVFHVENWADPKAAFHDIQYSFSEHGIGSASVKCPFLSHTEVDFESNPFICKNSSSNTPAERLTRVLYSNVKQHEKGHISLQIKEGVDINLLKLLFANEGRISNQDDTNCNKLYPLGSHQKYCSSTQKIKLQRVDYSVEFKMLTSLNLQRFPFVILISKGIHTHPPPPSKTPTCIKSELKKLIENSKEQLIDITAQQ</sequence>
<keyword evidence="2" id="KW-1185">Reference proteome</keyword>
<name>A0A397S473_9GLOM</name>
<proteinExistence type="predicted"/>
<organism evidence="1 2">
    <name type="scientific">Glomus cerebriforme</name>
    <dbReference type="NCBI Taxonomy" id="658196"/>
    <lineage>
        <taxon>Eukaryota</taxon>
        <taxon>Fungi</taxon>
        <taxon>Fungi incertae sedis</taxon>
        <taxon>Mucoromycota</taxon>
        <taxon>Glomeromycotina</taxon>
        <taxon>Glomeromycetes</taxon>
        <taxon>Glomerales</taxon>
        <taxon>Glomeraceae</taxon>
        <taxon>Glomus</taxon>
    </lineage>
</organism>
<protein>
    <submittedName>
        <fullName evidence="1">Uncharacterized protein</fullName>
    </submittedName>
</protein>
<accession>A0A397S473</accession>
<dbReference type="Proteomes" id="UP000265703">
    <property type="component" value="Unassembled WGS sequence"/>
</dbReference>
<dbReference type="EMBL" id="QKYT01001000">
    <property type="protein sequence ID" value="RIA80292.1"/>
    <property type="molecule type" value="Genomic_DNA"/>
</dbReference>
<gene>
    <name evidence="1" type="ORF">C1645_838961</name>
</gene>
<reference evidence="1 2" key="1">
    <citation type="submission" date="2018-06" db="EMBL/GenBank/DDBJ databases">
        <title>Comparative genomics reveals the genomic features of Rhizophagus irregularis, R. cerebriforme, R. diaphanum and Gigaspora rosea, and their symbiotic lifestyle signature.</title>
        <authorList>
            <person name="Morin E."/>
            <person name="San Clemente H."/>
            <person name="Chen E.C.H."/>
            <person name="De La Providencia I."/>
            <person name="Hainaut M."/>
            <person name="Kuo A."/>
            <person name="Kohler A."/>
            <person name="Murat C."/>
            <person name="Tang N."/>
            <person name="Roy S."/>
            <person name="Loubradou J."/>
            <person name="Henrissat B."/>
            <person name="Grigoriev I.V."/>
            <person name="Corradi N."/>
            <person name="Roux C."/>
            <person name="Martin F.M."/>
        </authorList>
    </citation>
    <scope>NUCLEOTIDE SEQUENCE [LARGE SCALE GENOMIC DNA]</scope>
    <source>
        <strain evidence="1 2">DAOM 227022</strain>
    </source>
</reference>